<dbReference type="InterPro" id="IPR001375">
    <property type="entry name" value="Peptidase_S9_cat"/>
</dbReference>
<dbReference type="GO" id="GO:0006508">
    <property type="term" value="P:proteolysis"/>
    <property type="evidence" value="ECO:0007669"/>
    <property type="project" value="InterPro"/>
</dbReference>
<dbReference type="GO" id="GO:0008236">
    <property type="term" value="F:serine-type peptidase activity"/>
    <property type="evidence" value="ECO:0007669"/>
    <property type="project" value="InterPro"/>
</dbReference>
<name>A0AAU8N4V8_9ACTO</name>
<protein>
    <submittedName>
        <fullName evidence="3">Prolyl oligopeptidase family serine peptidase</fullName>
    </submittedName>
</protein>
<reference evidence="3" key="1">
    <citation type="submission" date="2024-05" db="EMBL/GenBank/DDBJ databases">
        <title>Draft genome assemblies of 36 bacteria isolated from hibernating arctic ground squirrels.</title>
        <authorList>
            <person name="McKee H."/>
            <person name="Mullen L."/>
            <person name="Drown D.M."/>
            <person name="Duddleston K.N."/>
        </authorList>
    </citation>
    <scope>NUCLEOTIDE SEQUENCE</scope>
    <source>
        <strain evidence="3">AR004</strain>
    </source>
</reference>
<dbReference type="AlphaFoldDB" id="A0AAU8N4V8"/>
<dbReference type="Pfam" id="PF00326">
    <property type="entry name" value="Peptidase_S9"/>
    <property type="match status" value="1"/>
</dbReference>
<proteinExistence type="predicted"/>
<feature type="domain" description="Peptidase S9 prolyl oligopeptidase catalytic" evidence="2">
    <location>
        <begin position="538"/>
        <end position="674"/>
    </location>
</feature>
<dbReference type="InterPro" id="IPR029058">
    <property type="entry name" value="AB_hydrolase_fold"/>
</dbReference>
<evidence type="ECO:0000313" key="3">
    <source>
        <dbReference type="EMBL" id="XCP82886.1"/>
    </source>
</evidence>
<feature type="region of interest" description="Disordered" evidence="1">
    <location>
        <begin position="33"/>
        <end position="53"/>
    </location>
</feature>
<organism evidence="3">
    <name type="scientific">Actinomyces timonensis</name>
    <dbReference type="NCBI Taxonomy" id="1288391"/>
    <lineage>
        <taxon>Bacteria</taxon>
        <taxon>Bacillati</taxon>
        <taxon>Actinomycetota</taxon>
        <taxon>Actinomycetes</taxon>
        <taxon>Actinomycetales</taxon>
        <taxon>Actinomycetaceae</taxon>
        <taxon>Actinomyces</taxon>
    </lineage>
</organism>
<accession>A0AAU8N4V8</accession>
<gene>
    <name evidence="3" type="ORF">ABXS69_03015</name>
</gene>
<dbReference type="RefSeq" id="WP_366181119.1">
    <property type="nucleotide sequence ID" value="NZ_CP159989.1"/>
</dbReference>
<dbReference type="SUPFAM" id="SSF53474">
    <property type="entry name" value="alpha/beta-Hydrolases"/>
    <property type="match status" value="1"/>
</dbReference>
<evidence type="ECO:0000259" key="2">
    <source>
        <dbReference type="Pfam" id="PF00326"/>
    </source>
</evidence>
<evidence type="ECO:0000256" key="1">
    <source>
        <dbReference type="SAM" id="MobiDB-lite"/>
    </source>
</evidence>
<dbReference type="Gene3D" id="3.40.50.1820">
    <property type="entry name" value="alpha/beta hydrolase"/>
    <property type="match status" value="1"/>
</dbReference>
<dbReference type="EMBL" id="CP159989">
    <property type="protein sequence ID" value="XCP82886.1"/>
    <property type="molecule type" value="Genomic_DNA"/>
</dbReference>
<sequence>MMGQAAGHDPTEGYPEAIGTGLGRVEIHTLTDARTGAQVRLEQPTHPTSARPRTDLLRHRGIAYDRISGDLIPTPVPEGYLGVVEPDGKSTLLADTAQGLPRGHGEHGWVYCHRQGDGRVQVSVREYAEARPVGWGLSTRSLLGLRPNNAGRTRLWRLGKHVIWLRREYPACRTIPRHSTGEGGWPDAVVEDLFCAGACTVMMDDVPLTGLPTGAAVLLEAEDSLILGIAATATELAAFLREDHVDHYVVSVTSHGDICESSPIGDLPRTSVAHRDTEDGRAVVFTERLPGRTTSYTVEDGAVVATLGEAVDHYTGVPGLNGAWVERRRPDTVRWPGGWWCDGTEVERLLPGDDRGRVRVKTGRTHGYRQIAITADQAGGLADPDAIPPVSANAAPTAYGRRESVSRPSRALWVHSVDDPVVGTSASVVTRSVLGHQIEAIVCESALGTAPLVWFDSSWTVPGLAPQLARIDVVSLPVGSAQWCHADSCPVIRIGIDYESLACTDTDGIVNVLTQAWQAALNVIAETLPGNTGAPFLGGHSFGAALAAVAVLRDLVSPAGVILRSGAYDRYATPGGFEHDRRTVASAPDLYRLMSVVSRADAHRGIPFLITCGGDDENSATTPRQSQTLYENLTLCGADATLAVFGGEGHVFAARQSILEQRRLEAEWMSERAGRSGVVSQSFSQTAYLQHRTTSDSEGQ</sequence>